<accession>A0ABW4B329</accession>
<evidence type="ECO:0000313" key="3">
    <source>
        <dbReference type="EMBL" id="MFD1384402.1"/>
    </source>
</evidence>
<comment type="similarity">
    <text evidence="1">Belongs to the polysaccharide synthase family.</text>
</comment>
<keyword evidence="4" id="KW-1185">Reference proteome</keyword>
<dbReference type="InterPro" id="IPR036291">
    <property type="entry name" value="NAD(P)-bd_dom_sf"/>
</dbReference>
<dbReference type="CDD" id="cd05237">
    <property type="entry name" value="UDP_invert_4-6DH_SDR_e"/>
    <property type="match status" value="1"/>
</dbReference>
<comment type="caution">
    <text evidence="3">The sequence shown here is derived from an EMBL/GenBank/DDBJ whole genome shotgun (WGS) entry which is preliminary data.</text>
</comment>
<feature type="domain" description="Polysaccharide biosynthesis protein CapD-like" evidence="2">
    <location>
        <begin position="7"/>
        <end position="279"/>
    </location>
</feature>
<dbReference type="NCBIfam" id="TIGR03589">
    <property type="entry name" value="PseB"/>
    <property type="match status" value="1"/>
</dbReference>
<proteinExistence type="inferred from homology"/>
<dbReference type="EMBL" id="JBHTMN010000014">
    <property type="protein sequence ID" value="MFD1384402.1"/>
    <property type="molecule type" value="Genomic_DNA"/>
</dbReference>
<evidence type="ECO:0000313" key="4">
    <source>
        <dbReference type="Proteomes" id="UP001597059"/>
    </source>
</evidence>
<dbReference type="Proteomes" id="UP001597059">
    <property type="component" value="Unassembled WGS sequence"/>
</dbReference>
<gene>
    <name evidence="3" type="primary">pseB</name>
    <name evidence="3" type="ORF">ACFQ45_13565</name>
</gene>
<dbReference type="Pfam" id="PF02719">
    <property type="entry name" value="Polysacc_synt_2"/>
    <property type="match status" value="1"/>
</dbReference>
<dbReference type="SUPFAM" id="SSF51735">
    <property type="entry name" value="NAD(P)-binding Rossmann-fold domains"/>
    <property type="match status" value="1"/>
</dbReference>
<dbReference type="Gene3D" id="3.40.50.720">
    <property type="entry name" value="NAD(P)-binding Rossmann-like Domain"/>
    <property type="match status" value="1"/>
</dbReference>
<protein>
    <submittedName>
        <fullName evidence="3">UDP-N-acetylglucosamine 4,6-dehydratase (Inverting)</fullName>
        <ecNumber evidence="3">4.2.1.115</ecNumber>
    </submittedName>
</protein>
<name>A0ABW4B329_9GAMM</name>
<dbReference type="GO" id="GO:0016829">
    <property type="term" value="F:lyase activity"/>
    <property type="evidence" value="ECO:0007669"/>
    <property type="project" value="UniProtKB-KW"/>
</dbReference>
<evidence type="ECO:0000259" key="2">
    <source>
        <dbReference type="Pfam" id="PF02719"/>
    </source>
</evidence>
<dbReference type="InterPro" id="IPR020025">
    <property type="entry name" value="PseB"/>
</dbReference>
<evidence type="ECO:0000256" key="1">
    <source>
        <dbReference type="ARBA" id="ARBA00007430"/>
    </source>
</evidence>
<dbReference type="EC" id="4.2.1.115" evidence="3"/>
<organism evidence="3 4">
    <name type="scientific">Rhodanobacter aciditrophus</name>
    <dbReference type="NCBI Taxonomy" id="1623218"/>
    <lineage>
        <taxon>Bacteria</taxon>
        <taxon>Pseudomonadati</taxon>
        <taxon>Pseudomonadota</taxon>
        <taxon>Gammaproteobacteria</taxon>
        <taxon>Lysobacterales</taxon>
        <taxon>Rhodanobacteraceae</taxon>
        <taxon>Rhodanobacter</taxon>
    </lineage>
</organism>
<dbReference type="InterPro" id="IPR003869">
    <property type="entry name" value="Polysac_CapD-like"/>
</dbReference>
<sequence>MFNNASILITGGTGSFGKKYVETLLANYRPARLIIYSRDELKQYEMQQEFDAPCMRYFIGDVRDKDRLTQAMRDVDFVIHAAALKQVPAAEYNPMECIKTNIHGAENVIAAAIANNVKKVIALSTDKAAAPINLYGATKLASDKLFVAANNTVGKGSTRFAVVRYGNVVGSRGSVVPLFKKKVAEGAKSIPVTHPEMTRFWITLQMGVNFVLKNFERMRGGEIFIPKIPSVRIKDLAQAYAPDIPIEDIGIRPGEKMHEVMCPVDDSYHTYEFHDHFVIAPSIKFFHGELSFDNNAIGEKGELVAPGFEYQSGSNPDFLTVENIQAFENE</sequence>
<reference evidence="4" key="1">
    <citation type="journal article" date="2019" name="Int. J. Syst. Evol. Microbiol.">
        <title>The Global Catalogue of Microorganisms (GCM) 10K type strain sequencing project: providing services to taxonomists for standard genome sequencing and annotation.</title>
        <authorList>
            <consortium name="The Broad Institute Genomics Platform"/>
            <consortium name="The Broad Institute Genome Sequencing Center for Infectious Disease"/>
            <person name="Wu L."/>
            <person name="Ma J."/>
        </authorList>
    </citation>
    <scope>NUCLEOTIDE SEQUENCE [LARGE SCALE GENOMIC DNA]</scope>
    <source>
        <strain evidence="4">JCM 30774</strain>
    </source>
</reference>
<keyword evidence="3" id="KW-0456">Lyase</keyword>
<dbReference type="PANTHER" id="PTHR43318">
    <property type="entry name" value="UDP-N-ACETYLGLUCOSAMINE 4,6-DEHYDRATASE"/>
    <property type="match status" value="1"/>
</dbReference>
<dbReference type="InterPro" id="IPR051203">
    <property type="entry name" value="Polysaccharide_Synthase-Rel"/>
</dbReference>
<dbReference type="PANTHER" id="PTHR43318:SF2">
    <property type="entry name" value="UDP-N-ACETYLGLUCOSAMINE 4,6-DEHYDRATASE (INVERTING)"/>
    <property type="match status" value="1"/>
</dbReference>
<dbReference type="RefSeq" id="WP_377368580.1">
    <property type="nucleotide sequence ID" value="NZ_JBHTMN010000014.1"/>
</dbReference>